<dbReference type="Gene3D" id="1.10.150.20">
    <property type="entry name" value="5' to 3' exonuclease, C-terminal subdomain"/>
    <property type="match status" value="1"/>
</dbReference>
<dbReference type="Proteomes" id="UP000011863">
    <property type="component" value="Chromosome"/>
</dbReference>
<evidence type="ECO:0000259" key="6">
    <source>
        <dbReference type="PROSITE" id="PS50011"/>
    </source>
</evidence>
<accession>A0A6C7EEN3</accession>
<dbReference type="InterPro" id="IPR011260">
    <property type="entry name" value="RNAP_asu_C"/>
</dbReference>
<dbReference type="InterPro" id="IPR000719">
    <property type="entry name" value="Prot_kinase_dom"/>
</dbReference>
<dbReference type="Pfam" id="PF03118">
    <property type="entry name" value="RNA_pol_A_CTD"/>
    <property type="match status" value="1"/>
</dbReference>
<keyword evidence="3 8" id="KW-0418">Kinase</keyword>
<dbReference type="EC" id="2.7.11.1" evidence="8"/>
<keyword evidence="9" id="KW-1185">Reference proteome</keyword>
<dbReference type="Pfam" id="PF00069">
    <property type="entry name" value="Pkinase"/>
    <property type="match status" value="2"/>
</dbReference>
<dbReference type="EMBL" id="AP012057">
    <property type="protein sequence ID" value="BAN04392.1"/>
    <property type="molecule type" value="Genomic_DNA"/>
</dbReference>
<dbReference type="Gene3D" id="1.10.510.10">
    <property type="entry name" value="Transferase(Phosphotransferase) domain 1"/>
    <property type="match status" value="2"/>
</dbReference>
<feature type="domain" description="Protein kinase" evidence="6">
    <location>
        <begin position="212"/>
        <end position="509"/>
    </location>
</feature>
<dbReference type="GO" id="GO:0003677">
    <property type="term" value="F:DNA binding"/>
    <property type="evidence" value="ECO:0007669"/>
    <property type="project" value="InterPro"/>
</dbReference>
<protein>
    <submittedName>
        <fullName evidence="8">Putative serine/threonine protein kinase</fullName>
        <ecNumber evidence="8">2.7.11.1</ecNumber>
    </submittedName>
</protein>
<dbReference type="InterPro" id="IPR011009">
    <property type="entry name" value="Kinase-like_dom_sf"/>
</dbReference>
<keyword evidence="4 5" id="KW-0067">ATP-binding</keyword>
<evidence type="ECO:0000259" key="7">
    <source>
        <dbReference type="PROSITE" id="PS50965"/>
    </source>
</evidence>
<evidence type="ECO:0000256" key="3">
    <source>
        <dbReference type="ARBA" id="ARBA00022777"/>
    </source>
</evidence>
<feature type="binding site" evidence="5">
    <location>
        <position position="568"/>
    </location>
    <ligand>
        <name>ATP</name>
        <dbReference type="ChEBI" id="CHEBI:30616"/>
    </ligand>
</feature>
<dbReference type="Gene3D" id="3.30.200.20">
    <property type="entry name" value="Phosphorylase Kinase, domain 1"/>
    <property type="match status" value="1"/>
</dbReference>
<dbReference type="PANTHER" id="PTHR43289">
    <property type="entry name" value="MITOGEN-ACTIVATED PROTEIN KINASE KINASE KINASE 20-RELATED"/>
    <property type="match status" value="1"/>
</dbReference>
<dbReference type="KEGG" id="aym:YM304_40780"/>
<dbReference type="PROSITE" id="PS00107">
    <property type="entry name" value="PROTEIN_KINASE_ATP"/>
    <property type="match status" value="1"/>
</dbReference>
<dbReference type="GO" id="GO:0003899">
    <property type="term" value="F:DNA-directed RNA polymerase activity"/>
    <property type="evidence" value="ECO:0007669"/>
    <property type="project" value="InterPro"/>
</dbReference>
<dbReference type="SUPFAM" id="SSF47789">
    <property type="entry name" value="C-terminal domain of RNA polymerase alpha subunit"/>
    <property type="match status" value="1"/>
</dbReference>
<dbReference type="SMART" id="SM00220">
    <property type="entry name" value="S_TKc"/>
    <property type="match status" value="1"/>
</dbReference>
<reference evidence="8 9" key="1">
    <citation type="journal article" date="2013" name="Int. J. Syst. Evol. Microbiol.">
        <title>Ilumatobacter nonamiense sp. nov. and Ilumatobacter coccineum sp. nov., isolated from seashore sand.</title>
        <authorList>
            <person name="Matsumoto A."/>
            <person name="Kasai H."/>
            <person name="Matsuo Y."/>
            <person name="Shizuri Y."/>
            <person name="Ichikawa N."/>
            <person name="Fujita N."/>
            <person name="Omura S."/>
            <person name="Takahashi Y."/>
        </authorList>
    </citation>
    <scope>NUCLEOTIDE SEQUENCE [LARGE SCALE GENOMIC DNA]</scope>
    <source>
        <strain evidence="9">NBRC 103263 / KCTC 29153 / YM16-304</strain>
    </source>
</reference>
<feature type="domain" description="Protein kinase" evidence="6">
    <location>
        <begin position="538"/>
        <end position="804"/>
    </location>
</feature>
<proteinExistence type="predicted"/>
<dbReference type="SUPFAM" id="SSF56112">
    <property type="entry name" value="Protein kinase-like (PK-like)"/>
    <property type="match status" value="2"/>
</dbReference>
<dbReference type="InterPro" id="IPR049832">
    <property type="entry name" value="BREX_PglW"/>
</dbReference>
<dbReference type="InterPro" id="IPR017441">
    <property type="entry name" value="Protein_kinase_ATP_BS"/>
</dbReference>
<evidence type="ECO:0000256" key="4">
    <source>
        <dbReference type="ARBA" id="ARBA00022840"/>
    </source>
</evidence>
<sequence length="1431" mass="155403">MTTSAPRWVTVSDSPHDHEREALAWLRSRLPDREPYHVWTNFEFTTHNGQMYEVDALAITDNGVHLIEFKAYPGRIDGDGGTWQWRRPDGKFRQIDNPRQLANRKAKALKSLIENTKTFKGRRNEVPYLSECVFLSDPKLISGLNPQGRHQVFGRDADGKGELPPERKSLGGIVDHLVSLNPDDSGRARKRLPRPVAAKLVKAIGEIGIRERSSRRTIGDYEVGALLSDVESDPTTAVTYQDFLGTHRSADDVQRRLRVYPLEHNATAEQRETAERAARREFELLSKLEHPGIIKPLDFTISDRGPTLFFGYDPDEVTLPEFLADPANASLSVDHRLSMVRDIAEAVAYAHRQGVFHRSISPSGVMVRPSTVEGGSPRVRVTNWHTGARVVEGGTTTQFTGTIHHHVEALAAGDADLYRAPEFNQPNARPPLLDVFSLGALAMFVLTGKPPAAGIRQFRAVLSHVGFLDPSTVADGVDPTLADVVISSTQADPAQRPTSVEDLIAHLDLAEEQWSLPSSAEISPLEARRGDRLVDDRFEVVQRLGRGSTAIALLVKDSANHNQLCVLKVAEDPANNDRITDEALALDGIKHQTIVSLLDAQIDVSGHAAILISYAGPKVNTDKPVEGQGRTLASRLTGGPVGAELAERWGLDLLDALRYLEDAGRAHRDIKPENLGVAPLGENNVLHLVLFDFSLSLVPIDRIEAGTPGYVDPFLERRGRWDTAADRYAATVTLYMLTTGTKPRYGDGSVDPTMVDAPPNVDPDLFDSAARPGLVSFFTKALQADVADRFDTADEMYFAWHEAFSASAAPSTPSTHPEADDDFTIPDGSTLSSPLLSLPLSKRAVSALETADVVTIEQLLAFPLMQLSSLTNVGSKTRGEIREAFDVLSNHFGPLKSSPDETPAAGVVSTEPDPADHSLAALAALIAPPARTKDLQTRAGLARILAGLEVDRDPWASQSELAEWLDVTPARVSQLVSKLRQAWSKVSRITELRDVVRDDLRQLQVASAPQLAARLLRTAPDELNESSVRLASGLLRVATLTEEQLSEPGWMVRRRQGSVVLSTMQGTGGADLAQELADYASALDTATEALMARHEVIARRELVDALRTVDPPAEAQPFTDSHLADLVADLCDGAAVNARLELYRVGLAPVPALRAARRSFVSNEPMTVEAIAKKIAARFPEANSLPGRPQLDTSLSDAGVDLKWDDAAKAYVSPQYTPHGTSAYSASITRYDTAAPGPVPAVEVDNAAEFEDRLRKARTSGGLMVLVQSASGLAHAERQLERLATSTVNLDVWLVEELEALTADGKPPWTTLAAADAAGDGGSAWANVKKMVDVALTKVTARLAALEGTVLVTNLGLLARYERLNVVAEWRDLLHSKSTSLSAVWLLMPSASATEVPLLDGRAVPVISRNEWSQIPADWLRNAHRTGVVSA</sequence>
<dbReference type="GO" id="GO:0006351">
    <property type="term" value="P:DNA-templated transcription"/>
    <property type="evidence" value="ECO:0007669"/>
    <property type="project" value="InterPro"/>
</dbReference>
<evidence type="ECO:0000313" key="8">
    <source>
        <dbReference type="EMBL" id="BAN04392.1"/>
    </source>
</evidence>
<dbReference type="GO" id="GO:0005524">
    <property type="term" value="F:ATP binding"/>
    <property type="evidence" value="ECO:0007669"/>
    <property type="project" value="UniProtKB-UniRule"/>
</dbReference>
<dbReference type="Pfam" id="PF08378">
    <property type="entry name" value="NERD"/>
    <property type="match status" value="1"/>
</dbReference>
<evidence type="ECO:0000256" key="1">
    <source>
        <dbReference type="ARBA" id="ARBA00022679"/>
    </source>
</evidence>
<gene>
    <name evidence="8" type="ORF">YM304_40780</name>
</gene>
<keyword evidence="8" id="KW-0723">Serine/threonine-protein kinase</keyword>
<feature type="domain" description="NERD" evidence="7">
    <location>
        <begin position="14"/>
        <end position="132"/>
    </location>
</feature>
<name>A0A6C7EEN3_ILUCY</name>
<evidence type="ECO:0000256" key="5">
    <source>
        <dbReference type="PROSITE-ProRule" id="PRU10141"/>
    </source>
</evidence>
<evidence type="ECO:0000313" key="9">
    <source>
        <dbReference type="Proteomes" id="UP000011863"/>
    </source>
</evidence>
<keyword evidence="1 8" id="KW-0808">Transferase</keyword>
<dbReference type="GO" id="GO:0004674">
    <property type="term" value="F:protein serine/threonine kinase activity"/>
    <property type="evidence" value="ECO:0007669"/>
    <property type="project" value="UniProtKB-KW"/>
</dbReference>
<dbReference type="PROSITE" id="PS50965">
    <property type="entry name" value="NERD"/>
    <property type="match status" value="1"/>
</dbReference>
<dbReference type="InterPro" id="IPR011528">
    <property type="entry name" value="NERD"/>
</dbReference>
<dbReference type="PANTHER" id="PTHR43289:SF34">
    <property type="entry name" value="SERINE_THREONINE-PROTEIN KINASE YBDM-RELATED"/>
    <property type="match status" value="1"/>
</dbReference>
<organism evidence="8 9">
    <name type="scientific">Ilumatobacter coccineus (strain NBRC 103263 / KCTC 29153 / YM16-304)</name>
    <dbReference type="NCBI Taxonomy" id="1313172"/>
    <lineage>
        <taxon>Bacteria</taxon>
        <taxon>Bacillati</taxon>
        <taxon>Actinomycetota</taxon>
        <taxon>Acidimicrobiia</taxon>
        <taxon>Acidimicrobiales</taxon>
        <taxon>Ilumatobacteraceae</taxon>
        <taxon>Ilumatobacter</taxon>
    </lineage>
</organism>
<evidence type="ECO:0000256" key="2">
    <source>
        <dbReference type="ARBA" id="ARBA00022741"/>
    </source>
</evidence>
<dbReference type="PROSITE" id="PS50011">
    <property type="entry name" value="PROTEIN_KINASE_DOM"/>
    <property type="match status" value="2"/>
</dbReference>
<keyword evidence="2 5" id="KW-0547">Nucleotide-binding</keyword>
<dbReference type="NCBIfam" id="NF033442">
    <property type="entry name" value="BREX_PglW"/>
    <property type="match status" value="1"/>
</dbReference>